<feature type="compositionally biased region" description="Acidic residues" evidence="1">
    <location>
        <begin position="40"/>
        <end position="63"/>
    </location>
</feature>
<evidence type="ECO:0000313" key="3">
    <source>
        <dbReference type="EMBL" id="RAL66515.1"/>
    </source>
</evidence>
<keyword evidence="2" id="KW-0472">Membrane</keyword>
<feature type="transmembrane region" description="Helical" evidence="2">
    <location>
        <begin position="218"/>
        <end position="235"/>
    </location>
</feature>
<evidence type="ECO:0000313" key="4">
    <source>
        <dbReference type="Proteomes" id="UP000249056"/>
    </source>
</evidence>
<feature type="compositionally biased region" description="Low complexity" evidence="1">
    <location>
        <begin position="118"/>
        <end position="127"/>
    </location>
</feature>
<keyword evidence="4" id="KW-1185">Reference proteome</keyword>
<dbReference type="OrthoDB" id="3546285at2759"/>
<gene>
    <name evidence="3" type="ORF">DID88_006205</name>
</gene>
<evidence type="ECO:0000256" key="2">
    <source>
        <dbReference type="SAM" id="Phobius"/>
    </source>
</evidence>
<feature type="compositionally biased region" description="Polar residues" evidence="1">
    <location>
        <begin position="128"/>
        <end position="146"/>
    </location>
</feature>
<dbReference type="Proteomes" id="UP000249056">
    <property type="component" value="Unassembled WGS sequence"/>
</dbReference>
<accession>A0A395J1Z8</accession>
<sequence>MPPRMPPLLRNYRGPAADKIQPQSELISPIRTGGKTLADELGDLENEFGSGPDEDGTSNEEYETPNTRNARLQAEAAIAKHEKFLKDNNLRPRSPESREPSPPPLSVAQRRFPEKQDSGLSQKSSSSFQALTHPTQSSAHLSQESPYHTRLPSYQSQTSPTPSQIPLPSSQASPTPSQTPLPPSKASSRNKERERIVTPPPLSAGVFDTISREYGWTWLWWLLIPVILATLAVYARHGSGGRRLTLAAENEIKTKATGAASKGKSWKHAEIVNSKSVIGIAFAIDDIARILEDGEALKRQGDSHLIELSCLLNNSECKFWMEKKIISLYSG</sequence>
<reference evidence="3 4" key="1">
    <citation type="submission" date="2018-06" db="EMBL/GenBank/DDBJ databases">
        <title>Genome Sequence of the Brown Rot Fungal Pathogen Monilinia fructigena.</title>
        <authorList>
            <person name="Landi L."/>
            <person name="De Miccolis Angelini R.M."/>
            <person name="Pollastro S."/>
            <person name="Abate D."/>
            <person name="Faretra F."/>
            <person name="Romanazzi G."/>
        </authorList>
    </citation>
    <scope>NUCLEOTIDE SEQUENCE [LARGE SCALE GENOMIC DNA]</scope>
    <source>
        <strain evidence="3 4">Mfrg269</strain>
    </source>
</reference>
<dbReference type="AlphaFoldDB" id="A0A395J1Z8"/>
<feature type="compositionally biased region" description="Basic and acidic residues" evidence="1">
    <location>
        <begin position="78"/>
        <end position="99"/>
    </location>
</feature>
<protein>
    <submittedName>
        <fullName evidence="3">Uncharacterized protein</fullName>
    </submittedName>
</protein>
<organism evidence="3 4">
    <name type="scientific">Monilinia fructigena</name>
    <dbReference type="NCBI Taxonomy" id="38457"/>
    <lineage>
        <taxon>Eukaryota</taxon>
        <taxon>Fungi</taxon>
        <taxon>Dikarya</taxon>
        <taxon>Ascomycota</taxon>
        <taxon>Pezizomycotina</taxon>
        <taxon>Leotiomycetes</taxon>
        <taxon>Helotiales</taxon>
        <taxon>Sclerotiniaceae</taxon>
        <taxon>Monilinia</taxon>
    </lineage>
</organism>
<dbReference type="EMBL" id="QKRW01000006">
    <property type="protein sequence ID" value="RAL66515.1"/>
    <property type="molecule type" value="Genomic_DNA"/>
</dbReference>
<feature type="region of interest" description="Disordered" evidence="1">
    <location>
        <begin position="1"/>
        <end position="202"/>
    </location>
</feature>
<proteinExistence type="predicted"/>
<keyword evidence="2" id="KW-0812">Transmembrane</keyword>
<name>A0A395J1Z8_9HELO</name>
<evidence type="ECO:0000256" key="1">
    <source>
        <dbReference type="SAM" id="MobiDB-lite"/>
    </source>
</evidence>
<comment type="caution">
    <text evidence="3">The sequence shown here is derived from an EMBL/GenBank/DDBJ whole genome shotgun (WGS) entry which is preliminary data.</text>
</comment>
<keyword evidence="2" id="KW-1133">Transmembrane helix</keyword>
<feature type="compositionally biased region" description="Low complexity" evidence="1">
    <location>
        <begin position="151"/>
        <end position="176"/>
    </location>
</feature>